<gene>
    <name evidence="13" type="ORF">FBUS_07091</name>
</gene>
<comment type="caution">
    <text evidence="13">The sequence shown here is derived from an EMBL/GenBank/DDBJ whole genome shotgun (WGS) entry which is preliminary data.</text>
</comment>
<dbReference type="GO" id="GO:0005789">
    <property type="term" value="C:endoplasmic reticulum membrane"/>
    <property type="evidence" value="ECO:0007669"/>
    <property type="project" value="UniProtKB-SubCell"/>
</dbReference>
<keyword evidence="14" id="KW-1185">Reference proteome</keyword>
<feature type="transmembrane region" description="Helical" evidence="12">
    <location>
        <begin position="68"/>
        <end position="86"/>
    </location>
</feature>
<dbReference type="OrthoDB" id="19039at2759"/>
<keyword evidence="4 12" id="KW-0328">Glycosyltransferase</keyword>
<comment type="pathway">
    <text evidence="2">Protein modification; protein glycosylation.</text>
</comment>
<feature type="transmembrane region" description="Helical" evidence="12">
    <location>
        <begin position="6"/>
        <end position="23"/>
    </location>
</feature>
<dbReference type="Pfam" id="PF03901">
    <property type="entry name" value="Glyco_transf_22"/>
    <property type="match status" value="1"/>
</dbReference>
<dbReference type="GO" id="GO:0052917">
    <property type="term" value="F:dol-P-Man:Man(7)GlcNAc(2)-PP-Dol alpha-1,6-mannosyltransferase activity"/>
    <property type="evidence" value="ECO:0007669"/>
    <property type="project" value="UniProtKB-EC"/>
</dbReference>
<protein>
    <recommendedName>
        <fullName evidence="12">Mannosyltransferase</fullName>
        <ecNumber evidence="12">2.4.1.-</ecNumber>
    </recommendedName>
</protein>
<evidence type="ECO:0000256" key="8">
    <source>
        <dbReference type="ARBA" id="ARBA00022989"/>
    </source>
</evidence>
<feature type="transmembrane region" description="Helical" evidence="12">
    <location>
        <begin position="30"/>
        <end position="56"/>
    </location>
</feature>
<evidence type="ECO:0000313" key="14">
    <source>
        <dbReference type="Proteomes" id="UP000728185"/>
    </source>
</evidence>
<evidence type="ECO:0000256" key="2">
    <source>
        <dbReference type="ARBA" id="ARBA00004922"/>
    </source>
</evidence>
<dbReference type="EMBL" id="LUCM01007038">
    <property type="protein sequence ID" value="KAA0190465.1"/>
    <property type="molecule type" value="Genomic_DNA"/>
</dbReference>
<dbReference type="GO" id="GO:0006487">
    <property type="term" value="P:protein N-linked glycosylation"/>
    <property type="evidence" value="ECO:0007669"/>
    <property type="project" value="TreeGrafter"/>
</dbReference>
<dbReference type="UniPathway" id="UPA00378"/>
<accession>A0A8E0RQC1</accession>
<feature type="transmembrane region" description="Helical" evidence="12">
    <location>
        <begin position="189"/>
        <end position="208"/>
    </location>
</feature>
<evidence type="ECO:0000256" key="10">
    <source>
        <dbReference type="ARBA" id="ARBA00044721"/>
    </source>
</evidence>
<comment type="similarity">
    <text evidence="3 12">Belongs to the glycosyltransferase 22 family.</text>
</comment>
<keyword evidence="9 12" id="KW-0472">Membrane</keyword>
<evidence type="ECO:0000313" key="13">
    <source>
        <dbReference type="EMBL" id="KAA0190465.1"/>
    </source>
</evidence>
<comment type="function">
    <text evidence="10">Mannosyltransferase that operates in the biosynthetic pathway of dolichol-linked oligosaccharides, the glycan precursors employed in protein asparagine (N)-glycosylation. The assembly of dolichol-linked oligosaccharides begins on the cytosolic side of the endoplasmic reticulum membrane and finishes in its lumen. The sequential addition of sugars to dolichol pyrophosphate produces dolichol-linked oligosaccharides containing fourteen sugars, including two GlcNAcs, nine mannoses and three glucoses. Once assembled, the oligosaccharide is transferred from the lipid to nascent proteins by oligosaccharyltransferases. In the lumen of the endoplasmic reticulum, adds the eighth mannose residue in an alpha-1,6 linkage onto Man(7)GlcNAc(2)-PP-dolichol to produce Man(8)GlcNAc(2)-PP-dolichol.</text>
</comment>
<feature type="transmembrane region" description="Helical" evidence="12">
    <location>
        <begin position="126"/>
        <end position="144"/>
    </location>
</feature>
<evidence type="ECO:0000256" key="7">
    <source>
        <dbReference type="ARBA" id="ARBA00022824"/>
    </source>
</evidence>
<dbReference type="InterPro" id="IPR005599">
    <property type="entry name" value="GPI_mannosylTrfase"/>
</dbReference>
<evidence type="ECO:0000256" key="6">
    <source>
        <dbReference type="ARBA" id="ARBA00022692"/>
    </source>
</evidence>
<evidence type="ECO:0000256" key="4">
    <source>
        <dbReference type="ARBA" id="ARBA00022676"/>
    </source>
</evidence>
<keyword evidence="5" id="KW-0808">Transferase</keyword>
<evidence type="ECO:0000256" key="3">
    <source>
        <dbReference type="ARBA" id="ARBA00007063"/>
    </source>
</evidence>
<evidence type="ECO:0000256" key="9">
    <source>
        <dbReference type="ARBA" id="ARBA00023136"/>
    </source>
</evidence>
<reference evidence="13" key="1">
    <citation type="submission" date="2019-05" db="EMBL/GenBank/DDBJ databases">
        <title>Annotation for the trematode Fasciolopsis buski.</title>
        <authorList>
            <person name="Choi Y.-J."/>
        </authorList>
    </citation>
    <scope>NUCLEOTIDE SEQUENCE</scope>
    <source>
        <strain evidence="13">HT</strain>
        <tissue evidence="13">Whole worm</tissue>
    </source>
</reference>
<evidence type="ECO:0000256" key="12">
    <source>
        <dbReference type="RuleBase" id="RU363075"/>
    </source>
</evidence>
<name>A0A8E0RQC1_9TREM</name>
<dbReference type="Proteomes" id="UP000728185">
    <property type="component" value="Unassembled WGS sequence"/>
</dbReference>
<keyword evidence="7 12" id="KW-0256">Endoplasmic reticulum</keyword>
<dbReference type="EC" id="2.4.1.-" evidence="12"/>
<feature type="transmembrane region" description="Helical" evidence="12">
    <location>
        <begin position="235"/>
        <end position="262"/>
    </location>
</feature>
<keyword evidence="8 12" id="KW-1133">Transmembrane helix</keyword>
<comment type="catalytic activity">
    <reaction evidence="11">
        <text>an alpha-D-Man-(1-&gt;2)-alpha-D-Man-(1-&gt;2)-alpha-D-Man-(1-&gt;3)-[alpha-D-Man-(1-&gt;2)-alpha-D-Man-(1-&gt;3)-alpha-D-Man-(1-&gt;6)]-beta-D-Man-(1-&gt;4)-beta-D-GlcNAc-(1-&gt;4)-alpha-D-GlcNAc-diphospho-di-trans,poly-cis-dolichol + a di-trans,poly-cis-dolichyl beta-D-mannosyl phosphate = an alpha-D-Man-(1-&gt;2)-alpha-D-Man-(1-&gt;2)-alpha-D-Man-(1-&gt;3)-[alpha-D-Man-(1-&gt;2)-alpha-D-Man-(1-&gt;3)-[alpha-D-Man-(1-&gt;6)]-alpha-D-Man-(1-&gt;6)]-beta-D-Man-(1-&gt;4)-beta-D-GlcNAc-(1-&gt;4)-alpha-D-GlcNAc-diphospho-di-trans,poly-cis-dolichol + a di-trans,poly-cis-dolichyl phosphate + H(+)</text>
        <dbReference type="Rhea" id="RHEA:29535"/>
        <dbReference type="Rhea" id="RHEA-COMP:19498"/>
        <dbReference type="Rhea" id="RHEA-COMP:19501"/>
        <dbReference type="Rhea" id="RHEA-COMP:19518"/>
        <dbReference type="Rhea" id="RHEA-COMP:19519"/>
        <dbReference type="ChEBI" id="CHEBI:15378"/>
        <dbReference type="ChEBI" id="CHEBI:57683"/>
        <dbReference type="ChEBI" id="CHEBI:58211"/>
        <dbReference type="ChEBI" id="CHEBI:132517"/>
        <dbReference type="ChEBI" id="CHEBI:132519"/>
        <dbReference type="EC" id="2.4.1.260"/>
    </reaction>
    <physiologicalReaction direction="left-to-right" evidence="11">
        <dbReference type="Rhea" id="RHEA:29536"/>
    </physiologicalReaction>
</comment>
<dbReference type="PANTHER" id="PTHR22760">
    <property type="entry name" value="GLYCOSYLTRANSFERASE"/>
    <property type="match status" value="1"/>
</dbReference>
<comment type="subcellular location">
    <subcellularLocation>
        <location evidence="1 12">Endoplasmic reticulum membrane</location>
        <topology evidence="1 12">Multi-pass membrane protein</topology>
    </subcellularLocation>
</comment>
<evidence type="ECO:0000256" key="11">
    <source>
        <dbReference type="ARBA" id="ARBA00048899"/>
    </source>
</evidence>
<dbReference type="PANTHER" id="PTHR22760:SF1">
    <property type="entry name" value="DOL-P-MAN:MAN(7)GLCNAC(2)-PP-DOL ALPHA-1,6-MANNOSYLTRANSFERASE"/>
    <property type="match status" value="1"/>
</dbReference>
<organism evidence="13 14">
    <name type="scientific">Fasciolopsis buskii</name>
    <dbReference type="NCBI Taxonomy" id="27845"/>
    <lineage>
        <taxon>Eukaryota</taxon>
        <taxon>Metazoa</taxon>
        <taxon>Spiralia</taxon>
        <taxon>Lophotrochozoa</taxon>
        <taxon>Platyhelminthes</taxon>
        <taxon>Trematoda</taxon>
        <taxon>Digenea</taxon>
        <taxon>Plagiorchiida</taxon>
        <taxon>Echinostomata</taxon>
        <taxon>Echinostomatoidea</taxon>
        <taxon>Fasciolidae</taxon>
        <taxon>Fasciolopsis</taxon>
    </lineage>
</organism>
<feature type="transmembrane region" description="Helical" evidence="12">
    <location>
        <begin position="164"/>
        <end position="182"/>
    </location>
</feature>
<dbReference type="AlphaFoldDB" id="A0A8E0RQC1"/>
<keyword evidence="6 12" id="KW-0812">Transmembrane</keyword>
<evidence type="ECO:0000256" key="1">
    <source>
        <dbReference type="ARBA" id="ARBA00004477"/>
    </source>
</evidence>
<evidence type="ECO:0000256" key="5">
    <source>
        <dbReference type="ARBA" id="ARBA00022679"/>
    </source>
</evidence>
<sequence length="389" mass="44833">MIPSLLYVILPCFVVLLSVSSLLHGRDKQFVVLSGIAILVFRSELILFYGPCLLYGLLQGSVRLRPALWLTAFLTAVSSVAMSVLIDSIFWRRVVWPEGIVFYYNTILNKSGDWGKSPFHWYFTSALPRALLTTTIMLFIWFPFALRSAFLSWRGHPQAHFQPTSTGLVLVGLIFVSFYSILPHKELRFIIYVMPIFNLAASILWNFVEHSEARTRAAVGQKGKRVSRFLLTKYLLLRFCVWLCYFHLLINLVGTAILLVAAHKNYPGGHALMRINEHFGSNPTKGLHIHICNLAAQTGVTRFLEEHPNWTYNKTEGIESEVRLLDNSLFTHLISEIPPRTMRERSDSFRPLFLVYGFDGINVRLKWTEVWQFLQFRTSPRLTVYERTK</sequence>
<proteinExistence type="inferred from homology"/>